<evidence type="ECO:0000256" key="1">
    <source>
        <dbReference type="SAM" id="SignalP"/>
    </source>
</evidence>
<evidence type="ECO:0000313" key="3">
    <source>
        <dbReference type="Proteomes" id="UP000268696"/>
    </source>
</evidence>
<feature type="signal peptide" evidence="1">
    <location>
        <begin position="1"/>
        <end position="26"/>
    </location>
</feature>
<keyword evidence="1" id="KW-0732">Signal</keyword>
<name>A0A3G7UC21_9PSED</name>
<sequence>MKHTTKSIALALSLATLATTSLPVLGASVDVRVIGSITPAACTPTVGGGGTIDYGHIHPSTLSPTDYKVLPVMSTAFSITCDAPAKVAIVAKNGRMGSLAGAVEGVTGAAPSPVTLLGTAGLAVVGLGLDGSAKIGGYAIALKPSSVLADGVAVGGIQRNADWSTWDSTLIGSLYNNNIDRHSSWAATGTLDPIAFETLSGELTVQAYLNHASELDLTKPVVLDGLTTLELIYL</sequence>
<dbReference type="Pfam" id="PF06551">
    <property type="entry name" value="DUF1120"/>
    <property type="match status" value="1"/>
</dbReference>
<reference evidence="2 3" key="1">
    <citation type="submission" date="2018-03" db="EMBL/GenBank/DDBJ databases">
        <title>Diversity of phytobeneficial traits revealed by whole-genome analysis of worldwide-isolated phenazine-producing Pseudomonas spp.</title>
        <authorList>
            <person name="Biessy A."/>
            <person name="Novinscak A."/>
            <person name="Blom J."/>
            <person name="Leger G."/>
            <person name="Thomashow L.S."/>
            <person name="Cazorla F.M."/>
            <person name="Josic D."/>
            <person name="Filion M."/>
        </authorList>
    </citation>
    <scope>NUCLEOTIDE SEQUENCE [LARGE SCALE GENOMIC DNA]</scope>
    <source>
        <strain evidence="2 3">30B</strain>
    </source>
</reference>
<accession>A0A3G7UC21</accession>
<proteinExistence type="predicted"/>
<dbReference type="Proteomes" id="UP000268696">
    <property type="component" value="Chromosome"/>
</dbReference>
<dbReference type="RefSeq" id="WP_124379095.1">
    <property type="nucleotide sequence ID" value="NZ_CP027754.1"/>
</dbReference>
<evidence type="ECO:0000313" key="2">
    <source>
        <dbReference type="EMBL" id="AZE56917.1"/>
    </source>
</evidence>
<dbReference type="AlphaFoldDB" id="A0A3G7UC21"/>
<gene>
    <name evidence="2" type="ORF">C4K03_4779</name>
</gene>
<dbReference type="InterPro" id="IPR010546">
    <property type="entry name" value="DUF1120"/>
</dbReference>
<organism evidence="2 3">
    <name type="scientific">Pseudomonas synxantha</name>
    <dbReference type="NCBI Taxonomy" id="47883"/>
    <lineage>
        <taxon>Bacteria</taxon>
        <taxon>Pseudomonadati</taxon>
        <taxon>Pseudomonadota</taxon>
        <taxon>Gammaproteobacteria</taxon>
        <taxon>Pseudomonadales</taxon>
        <taxon>Pseudomonadaceae</taxon>
        <taxon>Pseudomonas</taxon>
    </lineage>
</organism>
<feature type="chain" id="PRO_5018297085" evidence="1">
    <location>
        <begin position="27"/>
        <end position="234"/>
    </location>
</feature>
<protein>
    <submittedName>
        <fullName evidence="2">Beta-fimbriae probable major subunit</fullName>
    </submittedName>
</protein>
<dbReference type="EMBL" id="CP027754">
    <property type="protein sequence ID" value="AZE56917.1"/>
    <property type="molecule type" value="Genomic_DNA"/>
</dbReference>